<dbReference type="KEGG" id="nfl:COO91_03685"/>
<evidence type="ECO:0000313" key="1">
    <source>
        <dbReference type="EMBL" id="AUB37736.1"/>
    </source>
</evidence>
<reference evidence="1 2" key="1">
    <citation type="submission" date="2017-11" db="EMBL/GenBank/DDBJ databases">
        <title>Complete genome of a free-living desiccation-tolerant cyanobacterium and its photosynthetic adaptation to extreme terrestrial habitat.</title>
        <authorList>
            <person name="Shang J."/>
        </authorList>
    </citation>
    <scope>NUCLEOTIDE SEQUENCE [LARGE SCALE GENOMIC DNA]</scope>
    <source>
        <strain evidence="1 2">CCNUN1</strain>
    </source>
</reference>
<accession>A0A2K8SQJ9</accession>
<gene>
    <name evidence="1" type="ORF">COO91_03685</name>
</gene>
<name>A0A2K8SQJ9_9NOSO</name>
<proteinExistence type="predicted"/>
<sequence length="39" mass="4748">MENLDPSRLSLPKLSFRHWQFIFVTKDLSKIRPFEVSRK</sequence>
<protein>
    <submittedName>
        <fullName evidence="1">Uncharacterized protein</fullName>
    </submittedName>
</protein>
<dbReference type="AlphaFoldDB" id="A0A2K8SQJ9"/>
<organism evidence="1 2">
    <name type="scientific">Nostoc flagelliforme CCNUN1</name>
    <dbReference type="NCBI Taxonomy" id="2038116"/>
    <lineage>
        <taxon>Bacteria</taxon>
        <taxon>Bacillati</taxon>
        <taxon>Cyanobacteriota</taxon>
        <taxon>Cyanophyceae</taxon>
        <taxon>Nostocales</taxon>
        <taxon>Nostocaceae</taxon>
        <taxon>Nostoc</taxon>
    </lineage>
</organism>
<dbReference type="Proteomes" id="UP000232003">
    <property type="component" value="Chromosome"/>
</dbReference>
<dbReference type="EMBL" id="CP024785">
    <property type="protein sequence ID" value="AUB37736.1"/>
    <property type="molecule type" value="Genomic_DNA"/>
</dbReference>
<keyword evidence="2" id="KW-1185">Reference proteome</keyword>
<evidence type="ECO:0000313" key="2">
    <source>
        <dbReference type="Proteomes" id="UP000232003"/>
    </source>
</evidence>